<comment type="subcellular location">
    <subcellularLocation>
        <location evidence="1">Cell outer membrane</location>
        <topology evidence="1">Multi-pass membrane protein</topology>
    </subcellularLocation>
</comment>
<reference evidence="3 4" key="1">
    <citation type="journal article" date="2014" name="Genome Announc.">
        <title>Draft genome sequences of eight enterohepatic helicobacter species isolated from both laboratory and wild rodents.</title>
        <authorList>
            <person name="Sheh A."/>
            <person name="Shen Z."/>
            <person name="Fox J.G."/>
        </authorList>
    </citation>
    <scope>NUCLEOTIDE SEQUENCE [LARGE SCALE GENOMIC DNA]</scope>
    <source>
        <strain evidence="3 4">ST1</strain>
    </source>
</reference>
<keyword evidence="1" id="KW-1134">Transmembrane beta strand</keyword>
<keyword evidence="1" id="KW-0812">Transmembrane</keyword>
<sequence>MLLDIINPLKMLRLRIVLLFTVFFSCLCLSQDSDYSLAQTNLSKVDFVENSSDQYMQFQAPQSVSSYKLNAVTTIGEIQSLTQKKYQSSAVVSSQVIANNPSGNGDITSILKVLPNVQFDTSQNRSTAPGEIDPANVSISGGLFYQNNFQLDGFNMNNDIDPIGGTTPGSGGASQGIRGSRSQGFNVDTSLLESIVVQDSNISASYGGFSGGVIEANIRKPRKGFHTNISYQYTSDKLTQYYIHDSAEASFATSSDENYQPNFSKHLIKSSVEGRITQNLGILGSYTTTRSYIPLNSYSRTFSNGIDVNDKRTQSRVSDNYYVKATYNPIENLNLEANLGFIPQDNTYYINIAKDSSYTMKGGGIQSGLKVLLDTKFGLWTNTIGYSRLENSRRGEKNYYLTWQQNETNKNWARTSAFSVIEGSVSSIDQIQDSFNLKSDMKLESYDIHITIHLVSVGLELGYQHVNREVIQDYYYTTQGTLNNIGLLSQGQTCSGDIFGLNLCHLGKLTNTNTPSGGNSLKSKDIGQFAKQLNVIPRGGVSLNNISYGVYIEDDISIDLSNWGEMNARLGFRLDGDSYMDKITLAPRFSLNYVAPYGISNEDYKSTFIFGVNRYYGRNLFSYRLYDSIIAATKRYTRADINSNWVESNVSQNSNFRFNKLNIPYSDEITLGINQNLWLLNLTLKYIHREGKDEIVRRQRRTASGNAQQLPGYSSNYTFYTNEGGSKSDVISFLLSNKDIIETFSVRHYYLLAIDYTNTRRSYNIFVSDDAYIDNEEVLYDGKVIRYQDRPTENFNFPYTLRLNTTHMYNVWKAKLIWNNFFRIRGGYERMVLLNKNSPGFNPNFNGNQYGKMRFGAAFNWDIRLGFEMNVYKGNTLYMNLDIINVLNTKNIATLSLASGAAVSGIASSMAVPVYEVGRQFWLQVGYRYR</sequence>
<evidence type="ECO:0000256" key="1">
    <source>
        <dbReference type="PROSITE-ProRule" id="PRU01360"/>
    </source>
</evidence>
<dbReference type="PROSITE" id="PS52016">
    <property type="entry name" value="TONB_DEPENDENT_REC_3"/>
    <property type="match status" value="1"/>
</dbReference>
<dbReference type="EMBL" id="JRPD02000026">
    <property type="protein sequence ID" value="TLD98665.1"/>
    <property type="molecule type" value="Genomic_DNA"/>
</dbReference>
<accession>A0A377PXR1</accession>
<name>A0A377PXR1_9HELI</name>
<comment type="similarity">
    <text evidence="1">Belongs to the TonB-dependent receptor family.</text>
</comment>
<dbReference type="Proteomes" id="UP000029922">
    <property type="component" value="Unassembled WGS sequence"/>
</dbReference>
<dbReference type="InterPro" id="IPR039426">
    <property type="entry name" value="TonB-dep_rcpt-like"/>
</dbReference>
<dbReference type="EMBL" id="UGJE01000002">
    <property type="protein sequence ID" value="STQ86383.1"/>
    <property type="molecule type" value="Genomic_DNA"/>
</dbReference>
<protein>
    <submittedName>
        <fullName evidence="2">Putative TonB dependent receptor</fullName>
    </submittedName>
    <submittedName>
        <fullName evidence="3">TonB-dependent receptor</fullName>
    </submittedName>
</protein>
<dbReference type="Proteomes" id="UP000255139">
    <property type="component" value="Unassembled WGS sequence"/>
</dbReference>
<proteinExistence type="inferred from homology"/>
<keyword evidence="1" id="KW-0472">Membrane</keyword>
<organism evidence="2 5">
    <name type="scientific">Helicobacter muridarum</name>
    <dbReference type="NCBI Taxonomy" id="216"/>
    <lineage>
        <taxon>Bacteria</taxon>
        <taxon>Pseudomonadati</taxon>
        <taxon>Campylobacterota</taxon>
        <taxon>Epsilonproteobacteria</taxon>
        <taxon>Campylobacterales</taxon>
        <taxon>Helicobacteraceae</taxon>
        <taxon>Helicobacter</taxon>
    </lineage>
</organism>
<keyword evidence="1" id="KW-0813">Transport</keyword>
<evidence type="ECO:0000313" key="5">
    <source>
        <dbReference type="Proteomes" id="UP000255139"/>
    </source>
</evidence>
<evidence type="ECO:0000313" key="4">
    <source>
        <dbReference type="Proteomes" id="UP000029922"/>
    </source>
</evidence>
<gene>
    <name evidence="3" type="ORF">LS73_008550</name>
    <name evidence="2" type="ORF">NCTC12714_01190</name>
</gene>
<reference evidence="2 5" key="2">
    <citation type="submission" date="2018-06" db="EMBL/GenBank/DDBJ databases">
        <authorList>
            <consortium name="Pathogen Informatics"/>
            <person name="Doyle S."/>
        </authorList>
    </citation>
    <scope>NUCLEOTIDE SEQUENCE [LARGE SCALE GENOMIC DNA]</scope>
    <source>
        <strain evidence="2 5">NCTC12714</strain>
    </source>
</reference>
<evidence type="ECO:0000313" key="2">
    <source>
        <dbReference type="EMBL" id="STQ86383.1"/>
    </source>
</evidence>
<evidence type="ECO:0000313" key="3">
    <source>
        <dbReference type="EMBL" id="TLD98665.1"/>
    </source>
</evidence>
<keyword evidence="5" id="KW-1185">Reference proteome</keyword>
<dbReference type="SUPFAM" id="SSF56935">
    <property type="entry name" value="Porins"/>
    <property type="match status" value="1"/>
</dbReference>
<keyword evidence="1" id="KW-0998">Cell outer membrane</keyword>
<dbReference type="OrthoDB" id="9766643at2"/>
<dbReference type="AlphaFoldDB" id="A0A377PXR1"/>
<dbReference type="GO" id="GO:0009279">
    <property type="term" value="C:cell outer membrane"/>
    <property type="evidence" value="ECO:0007669"/>
    <property type="project" value="UniProtKB-SubCell"/>
</dbReference>
<keyword evidence="2" id="KW-0675">Receptor</keyword>